<proteinExistence type="predicted"/>
<feature type="transmembrane region" description="Helical" evidence="1">
    <location>
        <begin position="383"/>
        <end position="406"/>
    </location>
</feature>
<name>G0UXZ0_TRYCI</name>
<sequence>MLCLQMGWMDNLSDECYALLRAYSKCLLRPDSQFCVFTGEAGETSSTWLIYHCFPGNHTTHRVTRPVVTSHLLNATLSYNLPTDLDEATAFSTRQVSCYSRDTKSLDYDNHSTLPWLILYFIVIINVVATVCDYVWKITAPRAPDEAGVVGRRENVLGVVQPIPLAFPVGTYVGAAKREPKKTVYHPGQLSGSENIQDYHEEGVFQPLLTPEEQLAARMVSCDYERTTVSLHGRTAPRMLVQAKGDDEEAVSGREETASSPEEKEFPVFLQTVTEANDVRTDVNSRLSRVAESSSIQRDPSTGAQCIVFLQSIARRAVFCLSLFNSLRRWHYCPEPRSSLNVLNSLRVIAFLWVTLFGTFLYSEQSVAHRGGESLVDSLFYAFVERGVFASYIISTFLVISGFLTFHSLYGYEMSQLNSPTECTRLSQETRKQRLMREIAVYFRFVVSRFVRVIPVSQAVILLLPSLVHISVAEPLRTLLAGAPAVRSNCEKYWWTNLILVNNIIPAEPSKRCHLWAYYVALEFQLVILGPPMYWLRRKLSTHAFALVLAAFSIMSVFMRYLAIRRDSARLARRLHGTSDSFYVEAVYQQPHFMFIPFCIGATLQCVYVGVQRRAEAVNMFGPNMFTAMRHAPDSLSKEDKLGYMILDKLRFRGMRLLLMWCGVVIMGLCICGGWIVHRKSEEFDNTHAYLVVYESFNIFPWCVGLCMTIFPLLLGYGGTLRRVLIHRLWCGPSRLVLVAYLLTPVVITVVNIHWPPVVPMTVALLLVHWVACVIVVFVIALVVYILVEQPCLYISSNGKY</sequence>
<feature type="transmembrane region" description="Helical" evidence="1">
    <location>
        <begin position="736"/>
        <end position="755"/>
    </location>
</feature>
<dbReference type="VEuPathDB" id="TriTrypDB:TcIL3000_10_10360"/>
<feature type="transmembrane region" description="Helical" evidence="1">
    <location>
        <begin position="346"/>
        <end position="363"/>
    </location>
</feature>
<evidence type="ECO:0000313" key="2">
    <source>
        <dbReference type="EMBL" id="CCC94257.1"/>
    </source>
</evidence>
<dbReference type="InterPro" id="IPR052728">
    <property type="entry name" value="O2_lipid_transport_reg"/>
</dbReference>
<feature type="transmembrane region" description="Helical" evidence="1">
    <location>
        <begin position="516"/>
        <end position="536"/>
    </location>
</feature>
<evidence type="ECO:0000256" key="1">
    <source>
        <dbReference type="SAM" id="Phobius"/>
    </source>
</evidence>
<evidence type="ECO:0008006" key="3">
    <source>
        <dbReference type="Google" id="ProtNLM"/>
    </source>
</evidence>
<feature type="transmembrane region" description="Helical" evidence="1">
    <location>
        <begin position="114"/>
        <end position="136"/>
    </location>
</feature>
<keyword evidence="1" id="KW-1133">Transmembrane helix</keyword>
<dbReference type="PANTHER" id="PTHR11161">
    <property type="entry name" value="O-ACYLTRANSFERASE"/>
    <property type="match status" value="1"/>
</dbReference>
<reference evidence="2" key="1">
    <citation type="journal article" date="2012" name="Proc. Natl. Acad. Sci. U.S.A.">
        <title>Antigenic diversity is generated by distinct evolutionary mechanisms in African trypanosome species.</title>
        <authorList>
            <person name="Jackson A.P."/>
            <person name="Berry A."/>
            <person name="Aslett M."/>
            <person name="Allison H.C."/>
            <person name="Burton P."/>
            <person name="Vavrova-Anderson J."/>
            <person name="Brown R."/>
            <person name="Browne H."/>
            <person name="Corton N."/>
            <person name="Hauser H."/>
            <person name="Gamble J."/>
            <person name="Gilderthorp R."/>
            <person name="Marcello L."/>
            <person name="McQuillan J."/>
            <person name="Otto T.D."/>
            <person name="Quail M.A."/>
            <person name="Sanders M.J."/>
            <person name="van Tonder A."/>
            <person name="Ginger M.L."/>
            <person name="Field M.C."/>
            <person name="Barry J.D."/>
            <person name="Hertz-Fowler C."/>
            <person name="Berriman M."/>
        </authorList>
    </citation>
    <scope>NUCLEOTIDE SEQUENCE</scope>
    <source>
        <strain evidence="2">IL3000</strain>
    </source>
</reference>
<dbReference type="EMBL" id="HE575323">
    <property type="protein sequence ID" value="CCC94257.1"/>
    <property type="molecule type" value="Genomic_DNA"/>
</dbReference>
<feature type="transmembrane region" description="Helical" evidence="1">
    <location>
        <begin position="657"/>
        <end position="677"/>
    </location>
</feature>
<dbReference type="AlphaFoldDB" id="G0UXZ0"/>
<dbReference type="PANTHER" id="PTHR11161:SF0">
    <property type="entry name" value="O-ACYLTRANSFERASE LIKE PROTEIN"/>
    <property type="match status" value="1"/>
</dbReference>
<feature type="transmembrane region" description="Helical" evidence="1">
    <location>
        <begin position="767"/>
        <end position="788"/>
    </location>
</feature>
<keyword evidence="1" id="KW-0812">Transmembrane</keyword>
<keyword evidence="1" id="KW-0472">Membrane</keyword>
<feature type="transmembrane region" description="Helical" evidence="1">
    <location>
        <begin position="543"/>
        <end position="563"/>
    </location>
</feature>
<organism evidence="2">
    <name type="scientific">Trypanosoma congolense (strain IL3000)</name>
    <dbReference type="NCBI Taxonomy" id="1068625"/>
    <lineage>
        <taxon>Eukaryota</taxon>
        <taxon>Discoba</taxon>
        <taxon>Euglenozoa</taxon>
        <taxon>Kinetoplastea</taxon>
        <taxon>Metakinetoplastina</taxon>
        <taxon>Trypanosomatida</taxon>
        <taxon>Trypanosomatidae</taxon>
        <taxon>Trypanosoma</taxon>
        <taxon>Nannomonas</taxon>
    </lineage>
</organism>
<accession>G0UXZ0</accession>
<feature type="transmembrane region" description="Helical" evidence="1">
    <location>
        <begin position="697"/>
        <end position="715"/>
    </location>
</feature>
<protein>
    <recommendedName>
        <fullName evidence="3">Transmembrane protein</fullName>
    </recommendedName>
</protein>
<gene>
    <name evidence="2" type="ORF">TCIL3000_10_10360</name>
</gene>